<comment type="similarity">
    <text evidence="1">Belongs to the avfA family.</text>
</comment>
<feature type="domain" description="NAD(P)-binding" evidence="2">
    <location>
        <begin position="7"/>
        <end position="205"/>
    </location>
</feature>
<dbReference type="InterPro" id="IPR016040">
    <property type="entry name" value="NAD(P)-bd_dom"/>
</dbReference>
<dbReference type="EMBL" id="JAPZBQ010000005">
    <property type="protein sequence ID" value="KAJ5328283.1"/>
    <property type="molecule type" value="Genomic_DNA"/>
</dbReference>
<organism evidence="3 4">
    <name type="scientific">Penicillium brevicompactum</name>
    <dbReference type="NCBI Taxonomy" id="5074"/>
    <lineage>
        <taxon>Eukaryota</taxon>
        <taxon>Fungi</taxon>
        <taxon>Dikarya</taxon>
        <taxon>Ascomycota</taxon>
        <taxon>Pezizomycotina</taxon>
        <taxon>Eurotiomycetes</taxon>
        <taxon>Eurotiomycetidae</taxon>
        <taxon>Eurotiales</taxon>
        <taxon>Aspergillaceae</taxon>
        <taxon>Penicillium</taxon>
    </lineage>
</organism>
<sequence>MRFFIIGGSGRTGKLVIEDILERGHQVTALVRNPTFLDQRTGLDVVKGTPLETSDIRDAFQIDVPDMVIVTLSALREKDSPFAASISPPRMMADSNANVAQVMKEFGVQKIVVLQAYGVGASWNKMPCAMRLLMSKSNMAYSYDDHNLAEKEIRDSGLTFVLVRPSRLVETDVTEVKEWPRDGEGVGLMGSCSRIGVALFLVDAALQTKWDNAAPVITN</sequence>
<evidence type="ECO:0000313" key="3">
    <source>
        <dbReference type="EMBL" id="KAJ5328283.1"/>
    </source>
</evidence>
<comment type="caution">
    <text evidence="3">The sequence shown here is derived from an EMBL/GenBank/DDBJ whole genome shotgun (WGS) entry which is preliminary data.</text>
</comment>
<gene>
    <name evidence="3" type="ORF">N7452_008673</name>
</gene>
<dbReference type="Pfam" id="PF13460">
    <property type="entry name" value="NAD_binding_10"/>
    <property type="match status" value="1"/>
</dbReference>
<dbReference type="GO" id="GO:0004074">
    <property type="term" value="F:biliverdin reductase [NAD(P)H] activity"/>
    <property type="evidence" value="ECO:0007669"/>
    <property type="project" value="TreeGrafter"/>
</dbReference>
<evidence type="ECO:0000259" key="2">
    <source>
        <dbReference type="Pfam" id="PF13460"/>
    </source>
</evidence>
<accession>A0A9W9QAA7</accession>
<evidence type="ECO:0000313" key="4">
    <source>
        <dbReference type="Proteomes" id="UP001147695"/>
    </source>
</evidence>
<proteinExistence type="inferred from homology"/>
<protein>
    <submittedName>
        <fullName evidence="3">TrkA-N domain dehydrogenase</fullName>
    </submittedName>
</protein>
<dbReference type="InterPro" id="IPR051606">
    <property type="entry name" value="Polyketide_Oxido-like"/>
</dbReference>
<dbReference type="GO" id="GO:0042602">
    <property type="term" value="F:riboflavin reductase (NADPH) activity"/>
    <property type="evidence" value="ECO:0007669"/>
    <property type="project" value="TreeGrafter"/>
</dbReference>
<dbReference type="InterPro" id="IPR036291">
    <property type="entry name" value="NAD(P)-bd_dom_sf"/>
</dbReference>
<dbReference type="PANTHER" id="PTHR43355:SF2">
    <property type="entry name" value="FLAVIN REDUCTASE (NADPH)"/>
    <property type="match status" value="1"/>
</dbReference>
<dbReference type="Proteomes" id="UP001147695">
    <property type="component" value="Unassembled WGS sequence"/>
</dbReference>
<dbReference type="Gene3D" id="3.40.50.720">
    <property type="entry name" value="NAD(P)-binding Rossmann-like Domain"/>
    <property type="match status" value="1"/>
</dbReference>
<reference evidence="3" key="1">
    <citation type="submission" date="2022-12" db="EMBL/GenBank/DDBJ databases">
        <authorList>
            <person name="Petersen C."/>
        </authorList>
    </citation>
    <scope>NUCLEOTIDE SEQUENCE</scope>
    <source>
        <strain evidence="3">IBT 35673</strain>
    </source>
</reference>
<evidence type="ECO:0000256" key="1">
    <source>
        <dbReference type="ARBA" id="ARBA00038376"/>
    </source>
</evidence>
<dbReference type="AlphaFoldDB" id="A0A9W9QAA7"/>
<dbReference type="PANTHER" id="PTHR43355">
    <property type="entry name" value="FLAVIN REDUCTASE (NADPH)"/>
    <property type="match status" value="1"/>
</dbReference>
<dbReference type="SUPFAM" id="SSF51735">
    <property type="entry name" value="NAD(P)-binding Rossmann-fold domains"/>
    <property type="match status" value="1"/>
</dbReference>
<reference evidence="3" key="2">
    <citation type="journal article" date="2023" name="IMA Fungus">
        <title>Comparative genomic study of the Penicillium genus elucidates a diverse pangenome and 15 lateral gene transfer events.</title>
        <authorList>
            <person name="Petersen C."/>
            <person name="Sorensen T."/>
            <person name="Nielsen M.R."/>
            <person name="Sondergaard T.E."/>
            <person name="Sorensen J.L."/>
            <person name="Fitzpatrick D.A."/>
            <person name="Frisvad J.C."/>
            <person name="Nielsen K.L."/>
        </authorList>
    </citation>
    <scope>NUCLEOTIDE SEQUENCE</scope>
    <source>
        <strain evidence="3">IBT 35673</strain>
    </source>
</reference>
<name>A0A9W9QAA7_PENBR</name>